<evidence type="ECO:0000256" key="1">
    <source>
        <dbReference type="SAM" id="MobiDB-lite"/>
    </source>
</evidence>
<name>A0AAW2YPC9_9EUKA</name>
<reference evidence="2 3" key="1">
    <citation type="submission" date="2024-03" db="EMBL/GenBank/DDBJ databases">
        <title>The Acrasis kona genome and developmental transcriptomes reveal deep origins of eukaryotic multicellular pathways.</title>
        <authorList>
            <person name="Sheikh S."/>
            <person name="Fu C.-J."/>
            <person name="Brown M.W."/>
            <person name="Baldauf S.L."/>
        </authorList>
    </citation>
    <scope>NUCLEOTIDE SEQUENCE [LARGE SCALE GENOMIC DNA]</scope>
    <source>
        <strain evidence="2 3">ATCC MYA-3509</strain>
    </source>
</reference>
<gene>
    <name evidence="2" type="ORF">AKO1_007809</name>
</gene>
<organism evidence="2 3">
    <name type="scientific">Acrasis kona</name>
    <dbReference type="NCBI Taxonomy" id="1008807"/>
    <lineage>
        <taxon>Eukaryota</taxon>
        <taxon>Discoba</taxon>
        <taxon>Heterolobosea</taxon>
        <taxon>Tetramitia</taxon>
        <taxon>Eutetramitia</taxon>
        <taxon>Acrasidae</taxon>
        <taxon>Acrasis</taxon>
    </lineage>
</organism>
<proteinExistence type="predicted"/>
<accession>A0AAW2YPC9</accession>
<dbReference type="Proteomes" id="UP001431209">
    <property type="component" value="Unassembled WGS sequence"/>
</dbReference>
<keyword evidence="3" id="KW-1185">Reference proteome</keyword>
<protein>
    <submittedName>
        <fullName evidence="2">Uncharacterized protein</fullName>
    </submittedName>
</protein>
<comment type="caution">
    <text evidence="2">The sequence shown here is derived from an EMBL/GenBank/DDBJ whole genome shotgun (WGS) entry which is preliminary data.</text>
</comment>
<evidence type="ECO:0000313" key="2">
    <source>
        <dbReference type="EMBL" id="KAL0478914.1"/>
    </source>
</evidence>
<dbReference type="AlphaFoldDB" id="A0AAW2YPC9"/>
<dbReference type="EMBL" id="JAOPGA020000481">
    <property type="protein sequence ID" value="KAL0478914.1"/>
    <property type="molecule type" value="Genomic_DNA"/>
</dbReference>
<evidence type="ECO:0000313" key="3">
    <source>
        <dbReference type="Proteomes" id="UP001431209"/>
    </source>
</evidence>
<feature type="region of interest" description="Disordered" evidence="1">
    <location>
        <begin position="1"/>
        <end position="20"/>
    </location>
</feature>
<sequence>MGMIKIERNTQSYSGEAPSKRTKFSDCFSVSANLQNVTLGQNFAEPINGRQLVCSGKIRRKNNKSLPQDSFQMKWTLK</sequence>